<dbReference type="Proteomes" id="UP001164250">
    <property type="component" value="Chromosome 7"/>
</dbReference>
<sequence length="51" mass="5295">MQVIQISDIQCAFERFHSNVTVAGTGSAVTVPVTGSGGLLLFLSVLMAISQ</sequence>
<gene>
    <name evidence="1" type="ORF">Patl1_26424</name>
</gene>
<evidence type="ECO:0000313" key="1">
    <source>
        <dbReference type="EMBL" id="KAJ0091895.1"/>
    </source>
</evidence>
<evidence type="ECO:0000313" key="2">
    <source>
        <dbReference type="Proteomes" id="UP001164250"/>
    </source>
</evidence>
<proteinExistence type="predicted"/>
<comment type="caution">
    <text evidence="1">The sequence shown here is derived from an EMBL/GenBank/DDBJ whole genome shotgun (WGS) entry which is preliminary data.</text>
</comment>
<name>A0ACC1AYW7_9ROSI</name>
<reference evidence="2" key="1">
    <citation type="journal article" date="2023" name="G3 (Bethesda)">
        <title>Genome assembly and association tests identify interacting loci associated with vigor, precocity, and sex in interspecific pistachio rootstocks.</title>
        <authorList>
            <person name="Palmer W."/>
            <person name="Jacygrad E."/>
            <person name="Sagayaradj S."/>
            <person name="Cavanaugh K."/>
            <person name="Han R."/>
            <person name="Bertier L."/>
            <person name="Beede B."/>
            <person name="Kafkas S."/>
            <person name="Golino D."/>
            <person name="Preece J."/>
            <person name="Michelmore R."/>
        </authorList>
    </citation>
    <scope>NUCLEOTIDE SEQUENCE [LARGE SCALE GENOMIC DNA]</scope>
</reference>
<dbReference type="EMBL" id="CM047903">
    <property type="protein sequence ID" value="KAJ0091895.1"/>
    <property type="molecule type" value="Genomic_DNA"/>
</dbReference>
<organism evidence="1 2">
    <name type="scientific">Pistacia atlantica</name>
    <dbReference type="NCBI Taxonomy" id="434234"/>
    <lineage>
        <taxon>Eukaryota</taxon>
        <taxon>Viridiplantae</taxon>
        <taxon>Streptophyta</taxon>
        <taxon>Embryophyta</taxon>
        <taxon>Tracheophyta</taxon>
        <taxon>Spermatophyta</taxon>
        <taxon>Magnoliopsida</taxon>
        <taxon>eudicotyledons</taxon>
        <taxon>Gunneridae</taxon>
        <taxon>Pentapetalae</taxon>
        <taxon>rosids</taxon>
        <taxon>malvids</taxon>
        <taxon>Sapindales</taxon>
        <taxon>Anacardiaceae</taxon>
        <taxon>Pistacia</taxon>
    </lineage>
</organism>
<protein>
    <submittedName>
        <fullName evidence="1">Uncharacterized protein</fullName>
    </submittedName>
</protein>
<keyword evidence="2" id="KW-1185">Reference proteome</keyword>
<accession>A0ACC1AYW7</accession>